<comment type="caution">
    <text evidence="2">The sequence shown here is derived from an EMBL/GenBank/DDBJ whole genome shotgun (WGS) entry which is preliminary data.</text>
</comment>
<dbReference type="GO" id="GO:0005829">
    <property type="term" value="C:cytosol"/>
    <property type="evidence" value="ECO:0007669"/>
    <property type="project" value="TreeGrafter"/>
</dbReference>
<dbReference type="PANTHER" id="PTHR30543:SF21">
    <property type="entry name" value="NAD(P)H-DEPENDENT FMN REDUCTASE LOT6"/>
    <property type="match status" value="1"/>
</dbReference>
<name>A0A4R4KHE9_9BACT</name>
<dbReference type="SUPFAM" id="SSF52218">
    <property type="entry name" value="Flavoproteins"/>
    <property type="match status" value="1"/>
</dbReference>
<dbReference type="Pfam" id="PF03358">
    <property type="entry name" value="FMN_red"/>
    <property type="match status" value="1"/>
</dbReference>
<dbReference type="Gene3D" id="3.40.50.360">
    <property type="match status" value="1"/>
</dbReference>
<evidence type="ECO:0000259" key="1">
    <source>
        <dbReference type="Pfam" id="PF03358"/>
    </source>
</evidence>
<dbReference type="AlphaFoldDB" id="A0A4R4KHE9"/>
<dbReference type="RefSeq" id="WP_132116966.1">
    <property type="nucleotide sequence ID" value="NZ_SMJU01000005.1"/>
</dbReference>
<feature type="domain" description="NADPH-dependent FMN reductase-like" evidence="1">
    <location>
        <begin position="2"/>
        <end position="139"/>
    </location>
</feature>
<accession>A0A4R4KHE9</accession>
<dbReference type="GO" id="GO:0010181">
    <property type="term" value="F:FMN binding"/>
    <property type="evidence" value="ECO:0007669"/>
    <property type="project" value="TreeGrafter"/>
</dbReference>
<dbReference type="GO" id="GO:0016491">
    <property type="term" value="F:oxidoreductase activity"/>
    <property type="evidence" value="ECO:0007669"/>
    <property type="project" value="InterPro"/>
</dbReference>
<dbReference type="OrthoDB" id="9812295at2"/>
<dbReference type="EMBL" id="SMJU01000005">
    <property type="protein sequence ID" value="TDB66019.1"/>
    <property type="molecule type" value="Genomic_DNA"/>
</dbReference>
<evidence type="ECO:0000313" key="3">
    <source>
        <dbReference type="Proteomes" id="UP000295706"/>
    </source>
</evidence>
<dbReference type="InterPro" id="IPR005025">
    <property type="entry name" value="FMN_Rdtase-like_dom"/>
</dbReference>
<gene>
    <name evidence="2" type="ORF">EZE20_09665</name>
</gene>
<dbReference type="Proteomes" id="UP000295706">
    <property type="component" value="Unassembled WGS sequence"/>
</dbReference>
<proteinExistence type="predicted"/>
<dbReference type="InterPro" id="IPR050712">
    <property type="entry name" value="NAD(P)H-dep_reductase"/>
</dbReference>
<dbReference type="InterPro" id="IPR029039">
    <property type="entry name" value="Flavoprotein-like_sf"/>
</dbReference>
<protein>
    <submittedName>
        <fullName evidence="2">NADPH-dependent oxidoreductase</fullName>
    </submittedName>
</protein>
<dbReference type="PANTHER" id="PTHR30543">
    <property type="entry name" value="CHROMATE REDUCTASE"/>
    <property type="match status" value="1"/>
</dbReference>
<evidence type="ECO:0000313" key="2">
    <source>
        <dbReference type="EMBL" id="TDB66019.1"/>
    </source>
</evidence>
<keyword evidence="3" id="KW-1185">Reference proteome</keyword>
<sequence length="174" mass="19525">MITIVVGTNRPLSKSREVANFYQTILESNQIDCQILDLVDLPPDFTTSALYANSGRNEAFNQMRARMDTSRKFIFVVPEYNNSYPGVFKAFIDGLSYPNSLIHKKCALVGLSDGVQGNALGLSHLTDVFNYLGMHVLAQKVRIPLMKKNFAEGQITDSFIRQLVNEQVKSLVDF</sequence>
<reference evidence="2 3" key="1">
    <citation type="submission" date="2019-02" db="EMBL/GenBank/DDBJ databases">
        <title>Arundinibacter roseus gen. nov., sp. nov., a new member of the family Cytophagaceae.</title>
        <authorList>
            <person name="Szuroczki S."/>
            <person name="Khayer B."/>
            <person name="Sproer C."/>
            <person name="Toumi M."/>
            <person name="Szabo A."/>
            <person name="Felfoldi T."/>
            <person name="Schumann P."/>
            <person name="Toth E."/>
        </authorList>
    </citation>
    <scope>NUCLEOTIDE SEQUENCE [LARGE SCALE GENOMIC DNA]</scope>
    <source>
        <strain evidence="2 3">DMA-k-7a</strain>
    </source>
</reference>
<organism evidence="2 3">
    <name type="scientific">Arundinibacter roseus</name>
    <dbReference type="NCBI Taxonomy" id="2070510"/>
    <lineage>
        <taxon>Bacteria</taxon>
        <taxon>Pseudomonadati</taxon>
        <taxon>Bacteroidota</taxon>
        <taxon>Cytophagia</taxon>
        <taxon>Cytophagales</taxon>
        <taxon>Spirosomataceae</taxon>
        <taxon>Arundinibacter</taxon>
    </lineage>
</organism>